<keyword evidence="3" id="KW-1185">Reference proteome</keyword>
<feature type="domain" description="YtkA-like" evidence="1">
    <location>
        <begin position="12"/>
        <end position="77"/>
    </location>
</feature>
<dbReference type="InterPro" id="IPR032693">
    <property type="entry name" value="YtkA-like_dom"/>
</dbReference>
<organism evidence="2 3">
    <name type="scientific">Thermaerobacillus caldiproteolyticus</name>
    <dbReference type="NCBI Taxonomy" id="247480"/>
    <lineage>
        <taxon>Bacteria</taxon>
        <taxon>Bacillati</taxon>
        <taxon>Bacillota</taxon>
        <taxon>Bacilli</taxon>
        <taxon>Bacillales</taxon>
        <taxon>Anoxybacillaceae</taxon>
        <taxon>Thermaerobacillus</taxon>
    </lineage>
</organism>
<evidence type="ECO:0000259" key="1">
    <source>
        <dbReference type="Pfam" id="PF13115"/>
    </source>
</evidence>
<dbReference type="EMBL" id="JACDUT010000007">
    <property type="protein sequence ID" value="MBA2875688.1"/>
    <property type="molecule type" value="Genomic_DNA"/>
</dbReference>
<dbReference type="Proteomes" id="UP000523087">
    <property type="component" value="Unassembled WGS sequence"/>
</dbReference>
<dbReference type="RefSeq" id="WP_181556474.1">
    <property type="nucleotide sequence ID" value="NZ_JACDUT010000007.1"/>
</dbReference>
<evidence type="ECO:0000313" key="2">
    <source>
        <dbReference type="EMBL" id="MBA2875688.1"/>
    </source>
</evidence>
<evidence type="ECO:0000313" key="3">
    <source>
        <dbReference type="Proteomes" id="UP000523087"/>
    </source>
</evidence>
<name>A0A7V9Z7X4_9BACL</name>
<proteinExistence type="predicted"/>
<sequence>MIFKYQKKFLYNQESALKVQVKQGDKPVENAEEVRLEIWNGNDREHSQTINAHHGKNGVYSIKKTFDKDGIYYVQAHVKMGDEWVMPKKRFAVGNVFNEQLQQIEENASENGQPHHPAGHHH</sequence>
<comment type="caution">
    <text evidence="2">The sequence shown here is derived from an EMBL/GenBank/DDBJ whole genome shotgun (WGS) entry which is preliminary data.</text>
</comment>
<dbReference type="AlphaFoldDB" id="A0A7V9Z7X4"/>
<dbReference type="Pfam" id="PF13115">
    <property type="entry name" value="YtkA"/>
    <property type="match status" value="1"/>
</dbReference>
<reference evidence="2 3" key="1">
    <citation type="submission" date="2020-07" db="EMBL/GenBank/DDBJ databases">
        <title>Genomic Encyclopedia of Type Strains, Phase IV (KMG-IV): sequencing the most valuable type-strain genomes for metagenomic binning, comparative biology and taxonomic classification.</title>
        <authorList>
            <person name="Goeker M."/>
        </authorList>
    </citation>
    <scope>NUCLEOTIDE SEQUENCE [LARGE SCALE GENOMIC DNA]</scope>
    <source>
        <strain evidence="2 3">DSM 15730</strain>
    </source>
</reference>
<gene>
    <name evidence="2" type="ORF">HNR31_002478</name>
</gene>
<protein>
    <recommendedName>
        <fullName evidence="1">YtkA-like domain-containing protein</fullName>
    </recommendedName>
</protein>
<accession>A0A7V9Z7X4</accession>